<organism evidence="2">
    <name type="scientific">Sesamum latifolium</name>
    <dbReference type="NCBI Taxonomy" id="2727402"/>
    <lineage>
        <taxon>Eukaryota</taxon>
        <taxon>Viridiplantae</taxon>
        <taxon>Streptophyta</taxon>
        <taxon>Embryophyta</taxon>
        <taxon>Tracheophyta</taxon>
        <taxon>Spermatophyta</taxon>
        <taxon>Magnoliopsida</taxon>
        <taxon>eudicotyledons</taxon>
        <taxon>Gunneridae</taxon>
        <taxon>Pentapetalae</taxon>
        <taxon>asterids</taxon>
        <taxon>lamiids</taxon>
        <taxon>Lamiales</taxon>
        <taxon>Pedaliaceae</taxon>
        <taxon>Sesamum</taxon>
    </lineage>
</organism>
<dbReference type="EMBL" id="JACGWN010000007">
    <property type="protein sequence ID" value="KAL0443984.1"/>
    <property type="molecule type" value="Genomic_DNA"/>
</dbReference>
<name>A0AAW2WSQ3_9LAMI</name>
<dbReference type="InterPro" id="IPR026960">
    <property type="entry name" value="RVT-Znf"/>
</dbReference>
<evidence type="ECO:0000313" key="2">
    <source>
        <dbReference type="EMBL" id="KAL0443984.1"/>
    </source>
</evidence>
<gene>
    <name evidence="2" type="ORF">Slati_2121100</name>
</gene>
<dbReference type="Pfam" id="PF13966">
    <property type="entry name" value="zf-RVT"/>
    <property type="match status" value="1"/>
</dbReference>
<reference evidence="2" key="1">
    <citation type="submission" date="2020-06" db="EMBL/GenBank/DDBJ databases">
        <authorList>
            <person name="Li T."/>
            <person name="Hu X."/>
            <person name="Zhang T."/>
            <person name="Song X."/>
            <person name="Zhang H."/>
            <person name="Dai N."/>
            <person name="Sheng W."/>
            <person name="Hou X."/>
            <person name="Wei L."/>
        </authorList>
    </citation>
    <scope>NUCLEOTIDE SEQUENCE</scope>
    <source>
        <strain evidence="2">KEN1</strain>
        <tissue evidence="2">Leaf</tissue>
    </source>
</reference>
<sequence length="248" mass="28517">MELYLGLPSKIARSKRELGAELWGGMRSSSHKRIFPHGDIFTAKLGYCPSFTWRSLLTAQPLLLSGCRWRVGSSNSIRIWDDPWIPRPRSCKPITPPPMSPEILKVADLIDPINRDCNVTKVEDLFLSIDRDIILNIPVSQSGGDNLIVWHYSTNGIFSVRSTYQLACELEVDVSCSDRWIEQAWWRKLWQANIPCKVKIFIWCACLNILPTSSNLHRRIQETSSVYPHCHTEDEDDFHAILLCYFAR</sequence>
<dbReference type="AlphaFoldDB" id="A0AAW2WSQ3"/>
<proteinExistence type="predicted"/>
<reference evidence="2" key="2">
    <citation type="journal article" date="2024" name="Plant">
        <title>Genomic evolution and insights into agronomic trait innovations of Sesamum species.</title>
        <authorList>
            <person name="Miao H."/>
            <person name="Wang L."/>
            <person name="Qu L."/>
            <person name="Liu H."/>
            <person name="Sun Y."/>
            <person name="Le M."/>
            <person name="Wang Q."/>
            <person name="Wei S."/>
            <person name="Zheng Y."/>
            <person name="Lin W."/>
            <person name="Duan Y."/>
            <person name="Cao H."/>
            <person name="Xiong S."/>
            <person name="Wang X."/>
            <person name="Wei L."/>
            <person name="Li C."/>
            <person name="Ma Q."/>
            <person name="Ju M."/>
            <person name="Zhao R."/>
            <person name="Li G."/>
            <person name="Mu C."/>
            <person name="Tian Q."/>
            <person name="Mei H."/>
            <person name="Zhang T."/>
            <person name="Gao T."/>
            <person name="Zhang H."/>
        </authorList>
    </citation>
    <scope>NUCLEOTIDE SEQUENCE</scope>
    <source>
        <strain evidence="2">KEN1</strain>
    </source>
</reference>
<protein>
    <recommendedName>
        <fullName evidence="1">Reverse transcriptase zinc-binding domain-containing protein</fullName>
    </recommendedName>
</protein>
<feature type="domain" description="Reverse transcriptase zinc-binding" evidence="1">
    <location>
        <begin position="158"/>
        <end position="248"/>
    </location>
</feature>
<comment type="caution">
    <text evidence="2">The sequence shown here is derived from an EMBL/GenBank/DDBJ whole genome shotgun (WGS) entry which is preliminary data.</text>
</comment>
<evidence type="ECO:0000259" key="1">
    <source>
        <dbReference type="Pfam" id="PF13966"/>
    </source>
</evidence>
<accession>A0AAW2WSQ3</accession>